<evidence type="ECO:0000313" key="2">
    <source>
        <dbReference type="Proteomes" id="UP001057402"/>
    </source>
</evidence>
<sequence>MSWLARSIANSLSLSGPTPPADDAAASSSSNPSSIPESPRGVKEDFSDLKSTLSRQLRGVASFLAPPPSLPDDAEGGREDDVPAFDGIRSDFAEIEDRVRTGISRISSNVTVWEFTKMASALFQPGEEVKEEWLELEKEEEVGVIGVTEEAVAFARNISNHPETWLDFPIVEGDEEDDFELSDAQYDHALAIEKEAPGLAALRMELCPGYMTEGCFWKIYFVLLHPRLNKEDAVLLSTPQIMELRAMLTQELHRRNSGKPKSDQSKEGAVFDQSVPPSSGSVSEVVETSATGTANSNVNPVSEIEKHPVQISEVHVSEKPVDGEKQIDVDQVKYQLANSSSPIMEDKYEDDGDDWLKEDDTSEIAAVKGTTTINIENDEDVSFSDLEDDE</sequence>
<name>A0ACB9RX87_9MYRT</name>
<gene>
    <name evidence="1" type="ORF">MLD38_009521</name>
</gene>
<accession>A0ACB9RX87</accession>
<organism evidence="1 2">
    <name type="scientific">Melastoma candidum</name>
    <dbReference type="NCBI Taxonomy" id="119954"/>
    <lineage>
        <taxon>Eukaryota</taxon>
        <taxon>Viridiplantae</taxon>
        <taxon>Streptophyta</taxon>
        <taxon>Embryophyta</taxon>
        <taxon>Tracheophyta</taxon>
        <taxon>Spermatophyta</taxon>
        <taxon>Magnoliopsida</taxon>
        <taxon>eudicotyledons</taxon>
        <taxon>Gunneridae</taxon>
        <taxon>Pentapetalae</taxon>
        <taxon>rosids</taxon>
        <taxon>malvids</taxon>
        <taxon>Myrtales</taxon>
        <taxon>Melastomataceae</taxon>
        <taxon>Melastomatoideae</taxon>
        <taxon>Melastomateae</taxon>
        <taxon>Melastoma</taxon>
    </lineage>
</organism>
<dbReference type="Proteomes" id="UP001057402">
    <property type="component" value="Chromosome 3"/>
</dbReference>
<reference evidence="2" key="1">
    <citation type="journal article" date="2023" name="Front. Plant Sci.">
        <title>Chromosomal-level genome assembly of Melastoma candidum provides insights into trichome evolution.</title>
        <authorList>
            <person name="Zhong Y."/>
            <person name="Wu W."/>
            <person name="Sun C."/>
            <person name="Zou P."/>
            <person name="Liu Y."/>
            <person name="Dai S."/>
            <person name="Zhou R."/>
        </authorList>
    </citation>
    <scope>NUCLEOTIDE SEQUENCE [LARGE SCALE GENOMIC DNA]</scope>
</reference>
<dbReference type="EMBL" id="CM042882">
    <property type="protein sequence ID" value="KAI4383715.1"/>
    <property type="molecule type" value="Genomic_DNA"/>
</dbReference>
<comment type="caution">
    <text evidence="1">The sequence shown here is derived from an EMBL/GenBank/DDBJ whole genome shotgun (WGS) entry which is preliminary data.</text>
</comment>
<protein>
    <submittedName>
        <fullName evidence="1">Uncharacterized protein</fullName>
    </submittedName>
</protein>
<proteinExistence type="predicted"/>
<evidence type="ECO:0000313" key="1">
    <source>
        <dbReference type="EMBL" id="KAI4383715.1"/>
    </source>
</evidence>
<keyword evidence="2" id="KW-1185">Reference proteome</keyword>